<feature type="signal peptide" evidence="1">
    <location>
        <begin position="1"/>
        <end position="26"/>
    </location>
</feature>
<gene>
    <name evidence="3" type="ORF">WMW72_01145</name>
</gene>
<organism evidence="3 4">
    <name type="scientific">Paenibacillus filicis</name>
    <dbReference type="NCBI Taxonomy" id="669464"/>
    <lineage>
        <taxon>Bacteria</taxon>
        <taxon>Bacillati</taxon>
        <taxon>Bacillota</taxon>
        <taxon>Bacilli</taxon>
        <taxon>Bacillales</taxon>
        <taxon>Paenibacillaceae</taxon>
        <taxon>Paenibacillus</taxon>
    </lineage>
</organism>
<proteinExistence type="predicted"/>
<accession>A0ABU9DER3</accession>
<reference evidence="3 4" key="1">
    <citation type="submission" date="2024-04" db="EMBL/GenBank/DDBJ databases">
        <title>draft genome sequnece of Paenibacillus filicis.</title>
        <authorList>
            <person name="Kim D.-U."/>
        </authorList>
    </citation>
    <scope>NUCLEOTIDE SEQUENCE [LARGE SCALE GENOMIC DNA]</scope>
    <source>
        <strain evidence="3 4">KACC14197</strain>
    </source>
</reference>
<evidence type="ECO:0000313" key="4">
    <source>
        <dbReference type="Proteomes" id="UP001469365"/>
    </source>
</evidence>
<dbReference type="Proteomes" id="UP001469365">
    <property type="component" value="Unassembled WGS sequence"/>
</dbReference>
<keyword evidence="1" id="KW-0732">Signal</keyword>
<dbReference type="Pfam" id="PF00395">
    <property type="entry name" value="SLH"/>
    <property type="match status" value="2"/>
</dbReference>
<feature type="domain" description="SLH" evidence="2">
    <location>
        <begin position="723"/>
        <end position="785"/>
    </location>
</feature>
<dbReference type="RefSeq" id="WP_341413568.1">
    <property type="nucleotide sequence ID" value="NZ_JBBPCC010000001.1"/>
</dbReference>
<evidence type="ECO:0000313" key="3">
    <source>
        <dbReference type="EMBL" id="MEK8126513.1"/>
    </source>
</evidence>
<dbReference type="EMBL" id="JBBPCC010000001">
    <property type="protein sequence ID" value="MEK8126513.1"/>
    <property type="molecule type" value="Genomic_DNA"/>
</dbReference>
<dbReference type="InterPro" id="IPR032599">
    <property type="entry name" value="YcdB/YcdC_rep_domain"/>
</dbReference>
<name>A0ABU9DER3_9BACL</name>
<feature type="domain" description="SLH" evidence="2">
    <location>
        <begin position="661"/>
        <end position="722"/>
    </location>
</feature>
<comment type="caution">
    <text evidence="3">The sequence shown here is derived from an EMBL/GenBank/DDBJ whole genome shotgun (WGS) entry which is preliminary data.</text>
</comment>
<dbReference type="Pfam" id="PF16244">
    <property type="entry name" value="DUF4901"/>
    <property type="match status" value="2"/>
</dbReference>
<protein>
    <submittedName>
        <fullName evidence="3">S-layer homology domain-containing protein</fullName>
    </submittedName>
</protein>
<dbReference type="InterPro" id="IPR001119">
    <property type="entry name" value="SLH_dom"/>
</dbReference>
<sequence length="788" mass="87414">MKLIKKAAPIAVASALLLSIAPQAWAADEPAATASTQSSLPFPGQQEGKTVEPTVTKEQAIELAKKYVTIPADYKLESASLNAFWGYAGQNIPSWSLNYTKKIKDHYYANINVSIHGLNGKLTGYNAYTADPEKKPSYPPKVDFQAAKNIADGWLKKLNPDETVQYNDQAEKSFRTPLNGNYTYNIRYDRVVNGVIFPQDGINVDVNGEGDVLGYSFRWTDGVTFEQGVQPIGLEKALQAFRDKADIALSYEIPYQPREERKPIITYSMNNFMIDAGKGQPWNPLNLPVLSGSDKKPLTDKPLAGKPASDLNLTKEEAIAKATAAFGLLKGYKLDNASYNEQIDPTTGKTSASWSLRWNVDSSDKDSKLRGFEGAWANVNAKTGEVTNFSRNIPYTVDGQTKFEPKVGLDEAKKKAIEFVRQYLPAHTHQLVLDDAGLQQVSEEQLKELRTWDIRFNRVIDGVNANHENVSIGIDRETGQIVNYYGSLSEIDYPTTKPEVISEEKAKDLLFSQYDVQLSYVASQGFGTYAGNSIMDQKLKVMIAAGEIPPSALNASGKVEAKLVYTLVSKYTREPFFLDAQNGQWRNASNGEPIVLETVKATDIDGHWAQRELQLMLDYQALDLKDGKVIPNQAMTRGEMIKMLVIAMNGGNYGIYYGAERTASFKDVANGSAYFAYVENGVDRGLIDPGTNFNPNEKMSREDMSQLIVRALGYKQLAENQDVFNKNFADASELKHVGQVAIVVGLGIMSLSDGSFKPSEDVNRAQAATAFFRYLQKREELQQAPRFY</sequence>
<feature type="chain" id="PRO_5045963184" evidence="1">
    <location>
        <begin position="27"/>
        <end position="788"/>
    </location>
</feature>
<evidence type="ECO:0000256" key="1">
    <source>
        <dbReference type="SAM" id="SignalP"/>
    </source>
</evidence>
<evidence type="ECO:0000259" key="2">
    <source>
        <dbReference type="PROSITE" id="PS51272"/>
    </source>
</evidence>
<dbReference type="PROSITE" id="PS51272">
    <property type="entry name" value="SLH"/>
    <property type="match status" value="2"/>
</dbReference>
<keyword evidence="4" id="KW-1185">Reference proteome</keyword>